<dbReference type="PROSITE" id="PS51192">
    <property type="entry name" value="HELICASE_ATP_BIND_1"/>
    <property type="match status" value="1"/>
</dbReference>
<evidence type="ECO:0000256" key="1">
    <source>
        <dbReference type="ARBA" id="ARBA00022801"/>
    </source>
</evidence>
<dbReference type="CDD" id="cd18793">
    <property type="entry name" value="SF2_C_SNF"/>
    <property type="match status" value="1"/>
</dbReference>
<dbReference type="InterPro" id="IPR027417">
    <property type="entry name" value="P-loop_NTPase"/>
</dbReference>
<dbReference type="PROSITE" id="PS51194">
    <property type="entry name" value="HELICASE_CTER"/>
    <property type="match status" value="1"/>
</dbReference>
<organism evidence="4 5">
    <name type="scientific">Puniceicoccus vermicola</name>
    <dbReference type="NCBI Taxonomy" id="388746"/>
    <lineage>
        <taxon>Bacteria</taxon>
        <taxon>Pseudomonadati</taxon>
        <taxon>Verrucomicrobiota</taxon>
        <taxon>Opitutia</taxon>
        <taxon>Puniceicoccales</taxon>
        <taxon>Puniceicoccaceae</taxon>
        <taxon>Puniceicoccus</taxon>
    </lineage>
</organism>
<keyword evidence="5" id="KW-1185">Reference proteome</keyword>
<dbReference type="SMART" id="SM00487">
    <property type="entry name" value="DEXDc"/>
    <property type="match status" value="1"/>
</dbReference>
<dbReference type="InterPro" id="IPR022138">
    <property type="entry name" value="DUF3670"/>
</dbReference>
<keyword evidence="1" id="KW-0378">Hydrolase</keyword>
<dbReference type="GO" id="GO:0016787">
    <property type="term" value="F:hydrolase activity"/>
    <property type="evidence" value="ECO:0007669"/>
    <property type="project" value="UniProtKB-KW"/>
</dbReference>
<evidence type="ECO:0000313" key="5">
    <source>
        <dbReference type="Proteomes" id="UP000525652"/>
    </source>
</evidence>
<dbReference type="Pfam" id="PF00176">
    <property type="entry name" value="SNF2-rel_dom"/>
    <property type="match status" value="1"/>
</dbReference>
<gene>
    <name evidence="4" type="ORF">H5P30_21670</name>
</gene>
<dbReference type="SUPFAM" id="SSF52540">
    <property type="entry name" value="P-loop containing nucleoside triphosphate hydrolases"/>
    <property type="match status" value="2"/>
</dbReference>
<dbReference type="InterPro" id="IPR000330">
    <property type="entry name" value="SNF2_N"/>
</dbReference>
<dbReference type="EMBL" id="JACHVA010000143">
    <property type="protein sequence ID" value="MBC2604398.1"/>
    <property type="molecule type" value="Genomic_DNA"/>
</dbReference>
<dbReference type="InterPro" id="IPR014001">
    <property type="entry name" value="Helicase_ATP-bd"/>
</dbReference>
<dbReference type="SMART" id="SM00490">
    <property type="entry name" value="HELICc"/>
    <property type="match status" value="1"/>
</dbReference>
<evidence type="ECO:0000259" key="2">
    <source>
        <dbReference type="PROSITE" id="PS51192"/>
    </source>
</evidence>
<dbReference type="Gene3D" id="3.40.50.10810">
    <property type="entry name" value="Tandem AAA-ATPase domain"/>
    <property type="match status" value="1"/>
</dbReference>
<evidence type="ECO:0000259" key="3">
    <source>
        <dbReference type="PROSITE" id="PS51194"/>
    </source>
</evidence>
<keyword evidence="4" id="KW-0067">ATP-binding</keyword>
<name>A0A7X1E6S7_9BACT</name>
<sequence length="885" mass="98422">MVNVLEETSLLELTPGGVVVCRQEKGGLRSGFAGGEVPGLIFLAGRKRDEADDGSVHFWRKVGVRFLEEVCHLPEGMGKGALVVREPEATEWQEWVLNAPPLRGGEYLSVEVLSAVWERLRQWTQSRINDVGGISVFLEAYAPNWSRVGRVTLHLAENPTDPENPFAFLATYATGLTPSGELRLLPLAKALKEFSEERNREVLLRLLSPLHRASENSPLIADLIETGNIFQPILWSPAEAYQFLQSVPLFEEAGLLVRLPNWWKKRKGPRPQVAATIGKKRTSGVGLEGMLDFSLEVVVDGRTLTRQEVEALLDGEDGLVRLGGDWVEVNREQLQEALDHWRAVEEAGGLSMVEGMRLLAGAPGNLQSEEELEARREWAFAQPGEWMSEMLGQLRSPDRAAAPSSLEATLRPYQEKGLNWLWFCGQTGLGGCLADDMGLGKTIQVLAALLRRKEESPAAKTSLLVVPASLIGNWMREAGTFAPSLKLFVAHRSDSAVEDPNAPDFAEVEAADLVITTYGTLPRLRWPTERMWGWIILDEAQAIKNHGTRQSRAVRKLQSEARFALTGTPVENHLGDLWSIFDFLNPGLLGTASTFQRFVKNLRTGDQERFAPLRRLVSPYILRRLKTDKSILDDLPEKTEMKVFCGLSPAQAKLYRESAKSLQQELIASEGMRRKGVVLTYLMRFKQICNHPDQVAKSGHYAAAKSAKFQRLAELCEEIASRGEKVLVFTQFRELTGPLEELLGTVFGRPGLILHGGTPVKERSKRVDDFQRAEGPPFFVLSLKAGGTGLNLTAANHVIHFDRWWNPAIENQATDRAFRIGQKRNVLVHKFITRGTLEEKIDRMIEAKQQTADQILTGGAETALTEMSDSELLDFVSLSIPGATD</sequence>
<dbReference type="InterPro" id="IPR049730">
    <property type="entry name" value="SNF2/RAD54-like_C"/>
</dbReference>
<feature type="domain" description="Helicase C-terminal" evidence="3">
    <location>
        <begin position="711"/>
        <end position="868"/>
    </location>
</feature>
<dbReference type="Gene3D" id="3.40.50.300">
    <property type="entry name" value="P-loop containing nucleotide triphosphate hydrolases"/>
    <property type="match status" value="1"/>
</dbReference>
<dbReference type="InterPro" id="IPR001650">
    <property type="entry name" value="Helicase_C-like"/>
</dbReference>
<protein>
    <submittedName>
        <fullName evidence="4">DEAD/DEAH box helicase</fullName>
    </submittedName>
</protein>
<keyword evidence="4" id="KW-0547">Nucleotide-binding</keyword>
<keyword evidence="4" id="KW-0347">Helicase</keyword>
<dbReference type="Pfam" id="PF12419">
    <property type="entry name" value="DUF3670"/>
    <property type="match status" value="1"/>
</dbReference>
<dbReference type="GO" id="GO:0005524">
    <property type="term" value="F:ATP binding"/>
    <property type="evidence" value="ECO:0007669"/>
    <property type="project" value="InterPro"/>
</dbReference>
<dbReference type="PANTHER" id="PTHR10799">
    <property type="entry name" value="SNF2/RAD54 HELICASE FAMILY"/>
    <property type="match status" value="1"/>
</dbReference>
<accession>A0A7X1E6S7</accession>
<dbReference type="Proteomes" id="UP000525652">
    <property type="component" value="Unassembled WGS sequence"/>
</dbReference>
<dbReference type="GO" id="GO:0004386">
    <property type="term" value="F:helicase activity"/>
    <property type="evidence" value="ECO:0007669"/>
    <property type="project" value="UniProtKB-KW"/>
</dbReference>
<evidence type="ECO:0000313" key="4">
    <source>
        <dbReference type="EMBL" id="MBC2604398.1"/>
    </source>
</evidence>
<comment type="caution">
    <text evidence="4">The sequence shown here is derived from an EMBL/GenBank/DDBJ whole genome shotgun (WGS) entry which is preliminary data.</text>
</comment>
<proteinExistence type="predicted"/>
<reference evidence="4 5" key="1">
    <citation type="submission" date="2020-07" db="EMBL/GenBank/DDBJ databases">
        <authorList>
            <person name="Feng X."/>
        </authorList>
    </citation>
    <scope>NUCLEOTIDE SEQUENCE [LARGE SCALE GENOMIC DNA]</scope>
    <source>
        <strain evidence="4 5">JCM14086</strain>
    </source>
</reference>
<dbReference type="AlphaFoldDB" id="A0A7X1E6S7"/>
<dbReference type="RefSeq" id="WP_185695008.1">
    <property type="nucleotide sequence ID" value="NZ_JBEPNX010000001.1"/>
</dbReference>
<dbReference type="Pfam" id="PF00271">
    <property type="entry name" value="Helicase_C"/>
    <property type="match status" value="1"/>
</dbReference>
<dbReference type="InterPro" id="IPR038718">
    <property type="entry name" value="SNF2-like_sf"/>
</dbReference>
<dbReference type="CDD" id="cd18012">
    <property type="entry name" value="DEXQc_arch_SWI2_SNF2"/>
    <property type="match status" value="1"/>
</dbReference>
<feature type="domain" description="Helicase ATP-binding" evidence="2">
    <location>
        <begin position="422"/>
        <end position="587"/>
    </location>
</feature>